<gene>
    <name evidence="2" type="ORF">X943_003395</name>
</gene>
<evidence type="ECO:0000313" key="3">
    <source>
        <dbReference type="Proteomes" id="UP001195914"/>
    </source>
</evidence>
<organism evidence="2 3">
    <name type="scientific">Babesia divergens</name>
    <dbReference type="NCBI Taxonomy" id="32595"/>
    <lineage>
        <taxon>Eukaryota</taxon>
        <taxon>Sar</taxon>
        <taxon>Alveolata</taxon>
        <taxon>Apicomplexa</taxon>
        <taxon>Aconoidasida</taxon>
        <taxon>Piroplasmida</taxon>
        <taxon>Babesiidae</taxon>
        <taxon>Babesia</taxon>
    </lineage>
</organism>
<dbReference type="EMBL" id="JAHBMH010000007">
    <property type="protein sequence ID" value="KAK1939796.1"/>
    <property type="molecule type" value="Genomic_DNA"/>
</dbReference>
<dbReference type="AlphaFoldDB" id="A0AAD9GKN7"/>
<accession>A0AAD9GKN7</accession>
<keyword evidence="3" id="KW-1185">Reference proteome</keyword>
<feature type="region of interest" description="Disordered" evidence="1">
    <location>
        <begin position="1"/>
        <end position="28"/>
    </location>
</feature>
<proteinExistence type="predicted"/>
<comment type="caution">
    <text evidence="2">The sequence shown here is derived from an EMBL/GenBank/DDBJ whole genome shotgun (WGS) entry which is preliminary data.</text>
</comment>
<evidence type="ECO:0000313" key="2">
    <source>
        <dbReference type="EMBL" id="KAK1939796.1"/>
    </source>
</evidence>
<reference evidence="2" key="2">
    <citation type="submission" date="2021-05" db="EMBL/GenBank/DDBJ databases">
        <authorList>
            <person name="Pain A."/>
        </authorList>
    </citation>
    <scope>NUCLEOTIDE SEQUENCE</scope>
    <source>
        <strain evidence="2">1802A</strain>
    </source>
</reference>
<sequence length="535" mass="61525">MSKAQKRKRSLSKAPIKGSGSDNPFDRVKRATTVATFSQKKSRHSKFVNSNADEGLFSQTFNRKAQKLQLYNLNEPIQLTHKSEPIEGHYEDDVSDHSEDDFRYSGDIRNLPQALEEHKQRRAIERQVKESQRHLLSKLDSEFEHLDLAKFMRPKRGTLEYSQQKPAATDTNKPDKYDENLRRLMAAPQQSKNGGDLLKQLYAASSVAEKCDIAKKFMSGNYVSDEVADTCIVEIARPLGELLSRQSGHQEFCAYFETLTNFVHYLCQRNTKGYHMYFSQFLGGVYVSFENDVDLSLEAMIVLFLLLKVMKMESALYKGGLVVLEKLMETVPVSEETLSKVRLLLAMAYSVILESGLYMPFFYKLCMRVCTNWEVLKRETVESVLELVTVSLRLLSSRGCHVYPICLHIISPNIASLKLDSPKYDNLQSLVVELLDAKLTPSVLDIYLRPRVDLQIPKYSPITGQDSRRTSAVKEDKEQYKSLKREFLRTSAADAKRRSLELLQKRQKSQDRYKKVVREAMMEQEMLKKEFTKPT</sequence>
<dbReference type="Proteomes" id="UP001195914">
    <property type="component" value="Unassembled WGS sequence"/>
</dbReference>
<name>A0AAD9GKN7_BABDI</name>
<protein>
    <submittedName>
        <fullName evidence="2">Uncharacterized protein</fullName>
    </submittedName>
</protein>
<feature type="compositionally biased region" description="Basic residues" evidence="1">
    <location>
        <begin position="1"/>
        <end position="11"/>
    </location>
</feature>
<evidence type="ECO:0000256" key="1">
    <source>
        <dbReference type="SAM" id="MobiDB-lite"/>
    </source>
</evidence>
<reference evidence="2" key="1">
    <citation type="journal article" date="2014" name="Nucleic Acids Res.">
        <title>The evolutionary dynamics of variant antigen genes in Babesia reveal a history of genomic innovation underlying host-parasite interaction.</title>
        <authorList>
            <person name="Jackson A.P."/>
            <person name="Otto T.D."/>
            <person name="Darby A."/>
            <person name="Ramaprasad A."/>
            <person name="Xia D."/>
            <person name="Echaide I.E."/>
            <person name="Farber M."/>
            <person name="Gahlot S."/>
            <person name="Gamble J."/>
            <person name="Gupta D."/>
            <person name="Gupta Y."/>
            <person name="Jackson L."/>
            <person name="Malandrin L."/>
            <person name="Malas T.B."/>
            <person name="Moussa E."/>
            <person name="Nair M."/>
            <person name="Reid A.J."/>
            <person name="Sanders M."/>
            <person name="Sharma J."/>
            <person name="Tracey A."/>
            <person name="Quail M.A."/>
            <person name="Weir W."/>
            <person name="Wastling J.M."/>
            <person name="Hall N."/>
            <person name="Willadsen P."/>
            <person name="Lingelbach K."/>
            <person name="Shiels B."/>
            <person name="Tait A."/>
            <person name="Berriman M."/>
            <person name="Allred D.R."/>
            <person name="Pain A."/>
        </authorList>
    </citation>
    <scope>NUCLEOTIDE SEQUENCE</scope>
    <source>
        <strain evidence="2">1802A</strain>
    </source>
</reference>